<feature type="transmembrane region" description="Helical" evidence="2">
    <location>
        <begin position="435"/>
        <end position="458"/>
    </location>
</feature>
<keyword evidence="2" id="KW-0812">Transmembrane</keyword>
<dbReference type="Proteomes" id="UP000800200">
    <property type="component" value="Unassembled WGS sequence"/>
</dbReference>
<keyword evidence="4" id="KW-1185">Reference proteome</keyword>
<dbReference type="AlphaFoldDB" id="A0A6A6E0Z5"/>
<evidence type="ECO:0000313" key="3">
    <source>
        <dbReference type="EMBL" id="KAF2185611.1"/>
    </source>
</evidence>
<evidence type="ECO:0000313" key="4">
    <source>
        <dbReference type="Proteomes" id="UP000800200"/>
    </source>
</evidence>
<proteinExistence type="predicted"/>
<protein>
    <recommendedName>
        <fullName evidence="5">Cora-domain-containing protein</fullName>
    </recommendedName>
</protein>
<dbReference type="Gene3D" id="1.20.58.340">
    <property type="entry name" value="Magnesium transport protein CorA, transmembrane region"/>
    <property type="match status" value="1"/>
</dbReference>
<evidence type="ECO:0000256" key="2">
    <source>
        <dbReference type="SAM" id="Phobius"/>
    </source>
</evidence>
<evidence type="ECO:0008006" key="5">
    <source>
        <dbReference type="Google" id="ProtNLM"/>
    </source>
</evidence>
<sequence length="606" mass="67851">MFDFCEEKLLDCEERFAGRNGHRFVEVWDCEDGREPVYRSGELKEKEIAGWVGEERSANGPIQSGLRVLLSPKPSGKPSSGKLPFSRSTYLSLSQSWRIPSTFLRAITQKLSIVTQCSVAPRQHQHSTSATSPTSPPLLSKDSSAKKRKSKISDRARCLLVRGDVDWTWDYTSLLTYDPVTHTTYVLIVGLTATEIDLVQSYLSSRSLISSPIFSTHPLLIPIVLLDLATDDMSNLLKLRIKLLSHIQQQTGMDRFNSLKSAAVGGNGGGRRSIGGVGGRAGGREGREGLDLDGVMLRLTCLSDWVAAQREFVGIQGRVVNTVQEMLKEGTGGEHERQKWDGKRDGGDDESGRDKEVERMFSERLDFVQESLMAAEQKCVYLERSIGAQVQTIYSLIGQKDNRLNISAASASCQIASDSRRIAILTRRDSTDMRIIAAVTLLFLPGTFIATVFSTGLFDWGNGDPTPDGNDGEGSGGGQGKERVLSRYLWVYFMLTGILTVVVLSAWIAFSWVQNRRMMRQFQIDPEQEIEIEGGFVGTRVDSEKEGMLVGDRRMGSWKRRLSEFERWKDEARGSLRWWNWRREKGENSVERIRTKESGARELKDV</sequence>
<organism evidence="3 4">
    <name type="scientific">Zopfia rhizophila CBS 207.26</name>
    <dbReference type="NCBI Taxonomy" id="1314779"/>
    <lineage>
        <taxon>Eukaryota</taxon>
        <taxon>Fungi</taxon>
        <taxon>Dikarya</taxon>
        <taxon>Ascomycota</taxon>
        <taxon>Pezizomycotina</taxon>
        <taxon>Dothideomycetes</taxon>
        <taxon>Dothideomycetes incertae sedis</taxon>
        <taxon>Zopfiaceae</taxon>
        <taxon>Zopfia</taxon>
    </lineage>
</organism>
<name>A0A6A6E0Z5_9PEZI</name>
<keyword evidence="2" id="KW-1133">Transmembrane helix</keyword>
<feature type="region of interest" description="Disordered" evidence="1">
    <location>
        <begin position="122"/>
        <end position="149"/>
    </location>
</feature>
<accession>A0A6A6E0Z5</accession>
<feature type="region of interest" description="Disordered" evidence="1">
    <location>
        <begin position="328"/>
        <end position="355"/>
    </location>
</feature>
<reference evidence="3" key="1">
    <citation type="journal article" date="2020" name="Stud. Mycol.">
        <title>101 Dothideomycetes genomes: a test case for predicting lifestyles and emergence of pathogens.</title>
        <authorList>
            <person name="Haridas S."/>
            <person name="Albert R."/>
            <person name="Binder M."/>
            <person name="Bloem J."/>
            <person name="Labutti K."/>
            <person name="Salamov A."/>
            <person name="Andreopoulos B."/>
            <person name="Baker S."/>
            <person name="Barry K."/>
            <person name="Bills G."/>
            <person name="Bluhm B."/>
            <person name="Cannon C."/>
            <person name="Castanera R."/>
            <person name="Culley D."/>
            <person name="Daum C."/>
            <person name="Ezra D."/>
            <person name="Gonzalez J."/>
            <person name="Henrissat B."/>
            <person name="Kuo A."/>
            <person name="Liang C."/>
            <person name="Lipzen A."/>
            <person name="Lutzoni F."/>
            <person name="Magnuson J."/>
            <person name="Mondo S."/>
            <person name="Nolan M."/>
            <person name="Ohm R."/>
            <person name="Pangilinan J."/>
            <person name="Park H.-J."/>
            <person name="Ramirez L."/>
            <person name="Alfaro M."/>
            <person name="Sun H."/>
            <person name="Tritt A."/>
            <person name="Yoshinaga Y."/>
            <person name="Zwiers L.-H."/>
            <person name="Turgeon B."/>
            <person name="Goodwin S."/>
            <person name="Spatafora J."/>
            <person name="Crous P."/>
            <person name="Grigoriev I."/>
        </authorList>
    </citation>
    <scope>NUCLEOTIDE SEQUENCE</scope>
    <source>
        <strain evidence="3">CBS 207.26</strain>
    </source>
</reference>
<gene>
    <name evidence="3" type="ORF">K469DRAFT_707841</name>
</gene>
<evidence type="ECO:0000256" key="1">
    <source>
        <dbReference type="SAM" id="MobiDB-lite"/>
    </source>
</evidence>
<dbReference type="EMBL" id="ML994633">
    <property type="protein sequence ID" value="KAF2185611.1"/>
    <property type="molecule type" value="Genomic_DNA"/>
</dbReference>
<feature type="transmembrane region" description="Helical" evidence="2">
    <location>
        <begin position="489"/>
        <end position="513"/>
    </location>
</feature>
<dbReference type="OrthoDB" id="2830640at2759"/>
<keyword evidence="2" id="KW-0472">Membrane</keyword>
<feature type="compositionally biased region" description="Low complexity" evidence="1">
    <location>
        <begin position="127"/>
        <end position="142"/>
    </location>
</feature>